<name>A0ABT8QJT4_9FIRM</name>
<dbReference type="RefSeq" id="WP_301997534.1">
    <property type="nucleotide sequence ID" value="NZ_JAMJEV010000001.1"/>
</dbReference>
<reference evidence="1" key="1">
    <citation type="submission" date="2022-05" db="EMBL/GenBank/DDBJ databases">
        <title>Expanded diversity of anoxic marine methylotrophy in a Black Sea sulfate reducing microorganism.</title>
        <authorList>
            <person name="Fischer P.Q."/>
            <person name="Stams A.J.M."/>
            <person name="Villanueva L."/>
            <person name="Sousa D.Z."/>
        </authorList>
    </citation>
    <scope>NUCLEOTIDE SEQUENCE</scope>
    <source>
        <strain evidence="1">P130</strain>
    </source>
</reference>
<accession>A0ABT8QJT4</accession>
<keyword evidence="2" id="KW-1185">Reference proteome</keyword>
<sequence length="289" mass="33104">MEAYYHNDPRIQEWVEQIIETIFTTCLLSGKDSEAEYQKGCQIVGKLSSLLQGFSTFPSEYLADGLEQIIEQQLPDPRVISNFSTFIETMNRMLNEGMLKAMGDSPEESELIEMPESIPALASICQNEILIKESDKNEVLIEENEEKNYSASGDFEVINSMEKLQECIESDNKSDTSNKDSHEIVSISAKASELVQTVQIPYRAERLNDVLSYIFPKATVLWNVSLLNQEFLAQVEDVLISRFDSARPSETNKYIKDGWRILVLREDDLSYPRRLEREVRTILRLGRKA</sequence>
<dbReference type="EMBL" id="JAMJEV010000001">
    <property type="protein sequence ID" value="MDO0821380.1"/>
    <property type="molecule type" value="Genomic_DNA"/>
</dbReference>
<evidence type="ECO:0000313" key="1">
    <source>
        <dbReference type="EMBL" id="MDO0821380.1"/>
    </source>
</evidence>
<proteinExistence type="predicted"/>
<organism evidence="1 2">
    <name type="scientific">Desulfosporosinus nitroreducens</name>
    <dbReference type="NCBI Taxonomy" id="2018668"/>
    <lineage>
        <taxon>Bacteria</taxon>
        <taxon>Bacillati</taxon>
        <taxon>Bacillota</taxon>
        <taxon>Clostridia</taxon>
        <taxon>Eubacteriales</taxon>
        <taxon>Desulfitobacteriaceae</taxon>
        <taxon>Desulfosporosinus</taxon>
    </lineage>
</organism>
<evidence type="ECO:0000313" key="2">
    <source>
        <dbReference type="Proteomes" id="UP001176021"/>
    </source>
</evidence>
<gene>
    <name evidence="1" type="ORF">M8H41_00705</name>
</gene>
<dbReference type="Proteomes" id="UP001176021">
    <property type="component" value="Unassembled WGS sequence"/>
</dbReference>
<protein>
    <submittedName>
        <fullName evidence="1">Uncharacterized protein</fullName>
    </submittedName>
</protein>
<comment type="caution">
    <text evidence="1">The sequence shown here is derived from an EMBL/GenBank/DDBJ whole genome shotgun (WGS) entry which is preliminary data.</text>
</comment>